<reference evidence="13 14" key="1">
    <citation type="submission" date="2021-08" db="EMBL/GenBank/DDBJ databases">
        <title>WGS assembly of Ceratopteris richardii.</title>
        <authorList>
            <person name="Marchant D.B."/>
            <person name="Chen G."/>
            <person name="Jenkins J."/>
            <person name="Shu S."/>
            <person name="Leebens-Mack J."/>
            <person name="Grimwood J."/>
            <person name="Schmutz J."/>
            <person name="Soltis P."/>
            <person name="Soltis D."/>
            <person name="Chen Z.-H."/>
        </authorList>
    </citation>
    <scope>NUCLEOTIDE SEQUENCE [LARGE SCALE GENOMIC DNA]</scope>
    <source>
        <strain evidence="13">Whitten #5841</strain>
        <tissue evidence="13">Leaf</tissue>
    </source>
</reference>
<dbReference type="Proteomes" id="UP000825935">
    <property type="component" value="Chromosome 27"/>
</dbReference>
<dbReference type="InterPro" id="IPR000719">
    <property type="entry name" value="Prot_kinase_dom"/>
</dbReference>
<dbReference type="FunFam" id="1.10.510.10:FF:000082">
    <property type="entry name" value="Shaggy-related protein kinase kappa"/>
    <property type="match status" value="1"/>
</dbReference>
<evidence type="ECO:0000256" key="1">
    <source>
        <dbReference type="ARBA" id="ARBA00005527"/>
    </source>
</evidence>
<feature type="binding site" evidence="10">
    <location>
        <position position="116"/>
    </location>
    <ligand>
        <name>ATP</name>
        <dbReference type="ChEBI" id="CHEBI:30616"/>
    </ligand>
</feature>
<evidence type="ECO:0000256" key="8">
    <source>
        <dbReference type="ARBA" id="ARBA00047899"/>
    </source>
</evidence>
<dbReference type="InterPro" id="IPR017441">
    <property type="entry name" value="Protein_kinase_ATP_BS"/>
</dbReference>
<dbReference type="SMART" id="SM00220">
    <property type="entry name" value="S_TKc"/>
    <property type="match status" value="1"/>
</dbReference>
<dbReference type="GO" id="GO:0007165">
    <property type="term" value="P:signal transduction"/>
    <property type="evidence" value="ECO:0007669"/>
    <property type="project" value="TreeGrafter"/>
</dbReference>
<evidence type="ECO:0000313" key="14">
    <source>
        <dbReference type="Proteomes" id="UP000825935"/>
    </source>
</evidence>
<proteinExistence type="inferred from homology"/>
<protein>
    <recommendedName>
        <fullName evidence="2">non-specific serine/threonine protein kinase</fullName>
        <ecNumber evidence="2">2.7.11.1</ecNumber>
    </recommendedName>
</protein>
<keyword evidence="6" id="KW-0418">Kinase</keyword>
<dbReference type="Gene3D" id="3.30.200.20">
    <property type="entry name" value="Phosphorylase Kinase, domain 1"/>
    <property type="match status" value="1"/>
</dbReference>
<comment type="caution">
    <text evidence="13">The sequence shown here is derived from an EMBL/GenBank/DDBJ whole genome shotgun (WGS) entry which is preliminary data.</text>
</comment>
<organism evidence="13 14">
    <name type="scientific">Ceratopteris richardii</name>
    <name type="common">Triangle waterfern</name>
    <dbReference type="NCBI Taxonomy" id="49495"/>
    <lineage>
        <taxon>Eukaryota</taxon>
        <taxon>Viridiplantae</taxon>
        <taxon>Streptophyta</taxon>
        <taxon>Embryophyta</taxon>
        <taxon>Tracheophyta</taxon>
        <taxon>Polypodiopsida</taxon>
        <taxon>Polypodiidae</taxon>
        <taxon>Polypodiales</taxon>
        <taxon>Pteridineae</taxon>
        <taxon>Pteridaceae</taxon>
        <taxon>Parkerioideae</taxon>
        <taxon>Ceratopteris</taxon>
    </lineage>
</organism>
<dbReference type="AlphaFoldDB" id="A0A8T2RG07"/>
<dbReference type="FunFam" id="3.30.200.20:FF:000009">
    <property type="entry name" value="Glycogen synthase kinase-3 beta"/>
    <property type="match status" value="1"/>
</dbReference>
<dbReference type="PANTHER" id="PTHR24057:SF0">
    <property type="entry name" value="PROTEIN KINASE SHAGGY-RELATED"/>
    <property type="match status" value="1"/>
</dbReference>
<comment type="similarity">
    <text evidence="1">Belongs to the protein kinase superfamily. CMGC Ser/Thr protein kinase family. GSK-3 subfamily.</text>
</comment>
<dbReference type="EC" id="2.7.11.1" evidence="2"/>
<dbReference type="InterPro" id="IPR011009">
    <property type="entry name" value="Kinase-like_dom_sf"/>
</dbReference>
<dbReference type="GO" id="GO:0030154">
    <property type="term" value="P:cell differentiation"/>
    <property type="evidence" value="ECO:0007669"/>
    <property type="project" value="TreeGrafter"/>
</dbReference>
<evidence type="ECO:0000256" key="3">
    <source>
        <dbReference type="ARBA" id="ARBA00022527"/>
    </source>
</evidence>
<evidence type="ECO:0000313" key="13">
    <source>
        <dbReference type="EMBL" id="KAH7294463.1"/>
    </source>
</evidence>
<evidence type="ECO:0000256" key="4">
    <source>
        <dbReference type="ARBA" id="ARBA00022679"/>
    </source>
</evidence>
<evidence type="ECO:0000256" key="5">
    <source>
        <dbReference type="ARBA" id="ARBA00022741"/>
    </source>
</evidence>
<evidence type="ECO:0000256" key="9">
    <source>
        <dbReference type="ARBA" id="ARBA00048679"/>
    </source>
</evidence>
<evidence type="ECO:0000256" key="10">
    <source>
        <dbReference type="PROSITE-ProRule" id="PRU10141"/>
    </source>
</evidence>
<dbReference type="GO" id="GO:0004674">
    <property type="term" value="F:protein serine/threonine kinase activity"/>
    <property type="evidence" value="ECO:0007669"/>
    <property type="project" value="UniProtKB-KW"/>
</dbReference>
<dbReference type="EMBL" id="CM035432">
    <property type="protein sequence ID" value="KAH7294463.1"/>
    <property type="molecule type" value="Genomic_DNA"/>
</dbReference>
<evidence type="ECO:0000256" key="7">
    <source>
        <dbReference type="ARBA" id="ARBA00022840"/>
    </source>
</evidence>
<keyword evidence="14" id="KW-1185">Reference proteome</keyword>
<dbReference type="GO" id="GO:0005634">
    <property type="term" value="C:nucleus"/>
    <property type="evidence" value="ECO:0007669"/>
    <property type="project" value="TreeGrafter"/>
</dbReference>
<evidence type="ECO:0000256" key="11">
    <source>
        <dbReference type="RuleBase" id="RU000304"/>
    </source>
</evidence>
<dbReference type="PROSITE" id="PS00108">
    <property type="entry name" value="PROTEIN_KINASE_ST"/>
    <property type="match status" value="1"/>
</dbReference>
<dbReference type="PROSITE" id="PS00107">
    <property type="entry name" value="PROTEIN_KINASE_ATP"/>
    <property type="match status" value="1"/>
</dbReference>
<accession>A0A8T2RG07</accession>
<feature type="domain" description="Protein kinase" evidence="12">
    <location>
        <begin position="86"/>
        <end position="370"/>
    </location>
</feature>
<dbReference type="SUPFAM" id="SSF56112">
    <property type="entry name" value="Protein kinase-like (PK-like)"/>
    <property type="match status" value="1"/>
</dbReference>
<dbReference type="GO" id="GO:0005524">
    <property type="term" value="F:ATP binding"/>
    <property type="evidence" value="ECO:0007669"/>
    <property type="project" value="UniProtKB-UniRule"/>
</dbReference>
<keyword evidence="7 10" id="KW-0067">ATP-binding</keyword>
<dbReference type="OrthoDB" id="272141at2759"/>
<comment type="catalytic activity">
    <reaction evidence="8">
        <text>L-threonyl-[protein] + ATP = O-phospho-L-threonyl-[protein] + ADP + H(+)</text>
        <dbReference type="Rhea" id="RHEA:46608"/>
        <dbReference type="Rhea" id="RHEA-COMP:11060"/>
        <dbReference type="Rhea" id="RHEA-COMP:11605"/>
        <dbReference type="ChEBI" id="CHEBI:15378"/>
        <dbReference type="ChEBI" id="CHEBI:30013"/>
        <dbReference type="ChEBI" id="CHEBI:30616"/>
        <dbReference type="ChEBI" id="CHEBI:61977"/>
        <dbReference type="ChEBI" id="CHEBI:456216"/>
        <dbReference type="EC" id="2.7.11.1"/>
    </reaction>
</comment>
<dbReference type="CDD" id="cd14137">
    <property type="entry name" value="STKc_GSK3"/>
    <property type="match status" value="1"/>
</dbReference>
<dbReference type="InterPro" id="IPR008271">
    <property type="entry name" value="Ser/Thr_kinase_AS"/>
</dbReference>
<evidence type="ECO:0000259" key="12">
    <source>
        <dbReference type="PROSITE" id="PS50011"/>
    </source>
</evidence>
<sequence>MASVSGGAHPSVRNPIISSSVIGGRAAEQLPREMNDMKIGDDRSAEITEDKEIEAAVVDGNGAETGHIIVTTIGGKNGQPKQTISYMAERVVGTGSFGVVFQGKCLETGETVAIKKVLQDKRYKNRELQIMRLLDHPNVVSLKHCFYSSTEKDEVFLNLVLEYVPETVYRIAKHYNRMNQRMPLLFVKLYTYQIFRALAYIHGAMGVCHRDIKPQNLLVNPHTHQLKLCDFGSAKVLVKGETNIAYICSRYYRAPELIFGAVEYTTAIDIWSTGCVMAELMLGQPIFPGESGVDQLVEIIKVLGTPTREEIKCMNPNYTEFKFPQIKAHPWHKIFHKRMPPEAVDLVSRLLQYSPSLRFTALEACIHPFFDELRDPNTRLPNGRPLPPLFNFKPSGGSLSLHQLQGVQQMIFSLLRVFSIYLLGEGSYSWKNTSTFVDL</sequence>
<name>A0A8T2RG07_CERRI</name>
<keyword evidence="3 11" id="KW-0723">Serine/threonine-protein kinase</keyword>
<keyword evidence="4" id="KW-0808">Transferase</keyword>
<dbReference type="OMA" id="ARDWKKV"/>
<dbReference type="InterPro" id="IPR039192">
    <property type="entry name" value="STKc_GSK3"/>
</dbReference>
<dbReference type="Gene3D" id="1.10.510.10">
    <property type="entry name" value="Transferase(Phosphotransferase) domain 1"/>
    <property type="match status" value="1"/>
</dbReference>
<dbReference type="InterPro" id="IPR050591">
    <property type="entry name" value="GSK-3"/>
</dbReference>
<gene>
    <name evidence="13" type="ORF">KP509_27G002100</name>
</gene>
<comment type="catalytic activity">
    <reaction evidence="9">
        <text>L-seryl-[protein] + ATP = O-phospho-L-seryl-[protein] + ADP + H(+)</text>
        <dbReference type="Rhea" id="RHEA:17989"/>
        <dbReference type="Rhea" id="RHEA-COMP:9863"/>
        <dbReference type="Rhea" id="RHEA-COMP:11604"/>
        <dbReference type="ChEBI" id="CHEBI:15378"/>
        <dbReference type="ChEBI" id="CHEBI:29999"/>
        <dbReference type="ChEBI" id="CHEBI:30616"/>
        <dbReference type="ChEBI" id="CHEBI:83421"/>
        <dbReference type="ChEBI" id="CHEBI:456216"/>
        <dbReference type="EC" id="2.7.11.1"/>
    </reaction>
</comment>
<dbReference type="GO" id="GO:0005737">
    <property type="term" value="C:cytoplasm"/>
    <property type="evidence" value="ECO:0007669"/>
    <property type="project" value="TreeGrafter"/>
</dbReference>
<dbReference type="Pfam" id="PF00069">
    <property type="entry name" value="Pkinase"/>
    <property type="match status" value="1"/>
</dbReference>
<dbReference type="PANTHER" id="PTHR24057">
    <property type="entry name" value="GLYCOGEN SYNTHASE KINASE-3 ALPHA"/>
    <property type="match status" value="1"/>
</dbReference>
<evidence type="ECO:0000256" key="6">
    <source>
        <dbReference type="ARBA" id="ARBA00022777"/>
    </source>
</evidence>
<dbReference type="PROSITE" id="PS50011">
    <property type="entry name" value="PROTEIN_KINASE_DOM"/>
    <property type="match status" value="1"/>
</dbReference>
<keyword evidence="5 10" id="KW-0547">Nucleotide-binding</keyword>
<evidence type="ECO:0000256" key="2">
    <source>
        <dbReference type="ARBA" id="ARBA00012513"/>
    </source>
</evidence>